<organism evidence="1 2">
    <name type="scientific">Geobacillus thermodenitrificans (strain NG80-2)</name>
    <dbReference type="NCBI Taxonomy" id="420246"/>
    <lineage>
        <taxon>Bacteria</taxon>
        <taxon>Bacillati</taxon>
        <taxon>Bacillota</taxon>
        <taxon>Bacilli</taxon>
        <taxon>Bacillales</taxon>
        <taxon>Anoxybacillaceae</taxon>
        <taxon>Geobacillus</taxon>
    </lineage>
</organism>
<protein>
    <submittedName>
        <fullName evidence="1">Uncharacterized protein</fullName>
    </submittedName>
</protein>
<proteinExistence type="predicted"/>
<sequence length="61" mass="7558">MLMQKAIIILNVTYKLRLDIRNVIYYYKVNNEFIIIKGFWGWVRSYVKHVKRQLRILKTKK</sequence>
<dbReference type="EMBL" id="CP000557">
    <property type="protein sequence ID" value="ABO66306.1"/>
    <property type="molecule type" value="Genomic_DNA"/>
</dbReference>
<accession>A4ILV2</accession>
<reference evidence="1 2" key="1">
    <citation type="journal article" date="2007" name="Proc. Natl. Acad. Sci. U.S.A.">
        <title>Genome and proteome of long-chain alkane degrading Geobacillus thermodenitrificans NG80-2 isolated from a deep-subsurface oil reservoir.</title>
        <authorList>
            <person name="Feng L."/>
            <person name="Wang W."/>
            <person name="Cheng J."/>
            <person name="Ren Y."/>
            <person name="Zhao G."/>
            <person name="Gao C."/>
            <person name="Tang Y."/>
            <person name="Liu X."/>
            <person name="Han W."/>
            <person name="Peng X."/>
            <person name="Liu R."/>
            <person name="Wang L."/>
        </authorList>
    </citation>
    <scope>NUCLEOTIDE SEQUENCE [LARGE SCALE GENOMIC DNA]</scope>
    <source>
        <strain evidence="1 2">NG80-2</strain>
    </source>
</reference>
<evidence type="ECO:0000313" key="1">
    <source>
        <dbReference type="EMBL" id="ABO66306.1"/>
    </source>
</evidence>
<name>A4ILV2_GEOTN</name>
<dbReference type="KEGG" id="gtn:GTNG_0928"/>
<dbReference type="HOGENOM" id="CLU_2915996_0_0_9"/>
<dbReference type="AlphaFoldDB" id="A4ILV2"/>
<dbReference type="Proteomes" id="UP000001578">
    <property type="component" value="Chromosome"/>
</dbReference>
<gene>
    <name evidence="1" type="ordered locus">GTNG_0928</name>
</gene>
<evidence type="ECO:0000313" key="2">
    <source>
        <dbReference type="Proteomes" id="UP000001578"/>
    </source>
</evidence>